<feature type="compositionally biased region" description="Basic and acidic residues" evidence="9">
    <location>
        <begin position="507"/>
        <end position="520"/>
    </location>
</feature>
<dbReference type="InterPro" id="IPR002877">
    <property type="entry name" value="RNA_MeTrfase_FtsJ_dom"/>
</dbReference>
<dbReference type="EMBL" id="JARGDH010000003">
    <property type="protein sequence ID" value="KAL0272135.1"/>
    <property type="molecule type" value="Genomic_DNA"/>
</dbReference>
<dbReference type="EMBL" id="JARGDH010000003">
    <property type="protein sequence ID" value="KAL0272133.1"/>
    <property type="molecule type" value="Genomic_DNA"/>
</dbReference>
<evidence type="ECO:0000256" key="3">
    <source>
        <dbReference type="ARBA" id="ARBA00022552"/>
    </source>
</evidence>
<keyword evidence="5 8" id="KW-0808">Transferase</keyword>
<feature type="region of interest" description="Disordered" evidence="9">
    <location>
        <begin position="366"/>
        <end position="526"/>
    </location>
</feature>
<dbReference type="PANTHER" id="PTHR10920:SF13">
    <property type="entry name" value="PRE-RRNA 2'-O-RIBOSE RNA METHYLTRANSFERASE FTSJ3"/>
    <property type="match status" value="1"/>
</dbReference>
<proteinExistence type="inferred from homology"/>
<keyword evidence="6 8" id="KW-0949">S-adenosyl-L-methionine</keyword>
<feature type="domain" description="Ribosomal RNA methyltransferase FtsJ" evidence="10">
    <location>
        <begin position="24"/>
        <end position="200"/>
    </location>
</feature>
<keyword evidence="3 8" id="KW-0698">rRNA processing</keyword>
<feature type="active site" description="Proton acceptor" evidence="8">
    <location>
        <position position="157"/>
    </location>
</feature>
<dbReference type="InterPro" id="IPR024576">
    <property type="entry name" value="rRNA_MeTfrase_Spb1_DUF3381"/>
</dbReference>
<feature type="compositionally biased region" description="Acidic residues" evidence="9">
    <location>
        <begin position="426"/>
        <end position="440"/>
    </location>
</feature>
<feature type="compositionally biased region" description="Basic and acidic residues" evidence="9">
    <location>
        <begin position="416"/>
        <end position="425"/>
    </location>
</feature>
<evidence type="ECO:0000256" key="9">
    <source>
        <dbReference type="SAM" id="MobiDB-lite"/>
    </source>
</evidence>
<reference evidence="13" key="1">
    <citation type="journal article" date="2024" name="Gigascience">
        <title>Chromosome-level genome of the poultry shaft louse Menopon gallinae provides insight into the host-switching and adaptive evolution of parasitic lice.</title>
        <authorList>
            <person name="Xu Y."/>
            <person name="Ma L."/>
            <person name="Liu S."/>
            <person name="Liang Y."/>
            <person name="Liu Q."/>
            <person name="He Z."/>
            <person name="Tian L."/>
            <person name="Duan Y."/>
            <person name="Cai W."/>
            <person name="Li H."/>
            <person name="Song F."/>
        </authorList>
    </citation>
    <scope>NUCLEOTIDE SEQUENCE</scope>
    <source>
        <strain evidence="13">Cailab_2023a</strain>
    </source>
</reference>
<feature type="binding site" evidence="8">
    <location>
        <position position="56"/>
    </location>
    <ligand>
        <name>S-adenosyl-L-methionine</name>
        <dbReference type="ChEBI" id="CHEBI:59789"/>
    </ligand>
</feature>
<feature type="binding site" evidence="8">
    <location>
        <position position="92"/>
    </location>
    <ligand>
        <name>S-adenosyl-L-methionine</name>
        <dbReference type="ChEBI" id="CHEBI:59789"/>
    </ligand>
</feature>
<protein>
    <recommendedName>
        <fullName evidence="8">Putative rRNA methyltransferase</fullName>
        <ecNumber evidence="8">2.1.1.-</ecNumber>
    </recommendedName>
    <alternativeName>
        <fullName evidence="8">2'-O-ribose RNA methyltransferase SPB1 homolog</fullName>
    </alternativeName>
</protein>
<dbReference type="AlphaFoldDB" id="A0AAW2HRZ4"/>
<accession>A0AAW2HRZ4</accession>
<dbReference type="InterPro" id="IPR029063">
    <property type="entry name" value="SAM-dependent_MTases_sf"/>
</dbReference>
<evidence type="ECO:0000256" key="7">
    <source>
        <dbReference type="ARBA" id="ARBA00023242"/>
    </source>
</evidence>
<feature type="compositionally biased region" description="Basic residues" evidence="9">
    <location>
        <begin position="779"/>
        <end position="790"/>
    </location>
</feature>
<feature type="compositionally biased region" description="Acidic residues" evidence="9">
    <location>
        <begin position="576"/>
        <end position="601"/>
    </location>
</feature>
<dbReference type="PANTHER" id="PTHR10920">
    <property type="entry name" value="RIBOSOMAL RNA METHYLTRANSFERASE"/>
    <property type="match status" value="1"/>
</dbReference>
<comment type="catalytic activity">
    <reaction evidence="8">
        <text>a ribonucleotide in rRNA + S-adenosyl-L-methionine = a 2'-O-methylribonucleotide in rRNA + S-adenosyl-L-homocysteine + H(+)</text>
        <dbReference type="Rhea" id="RHEA:48628"/>
        <dbReference type="Rhea" id="RHEA-COMP:12164"/>
        <dbReference type="Rhea" id="RHEA-COMP:12165"/>
        <dbReference type="ChEBI" id="CHEBI:15378"/>
        <dbReference type="ChEBI" id="CHEBI:57856"/>
        <dbReference type="ChEBI" id="CHEBI:59789"/>
        <dbReference type="ChEBI" id="CHEBI:90675"/>
        <dbReference type="ChEBI" id="CHEBI:90676"/>
    </reaction>
</comment>
<feature type="region of interest" description="Disordered" evidence="9">
    <location>
        <begin position="779"/>
        <end position="831"/>
    </location>
</feature>
<name>A0AAW2HRZ4_9NEOP</name>
<keyword evidence="2 8" id="KW-0690">Ribosome biogenesis</keyword>
<dbReference type="GO" id="GO:0016435">
    <property type="term" value="F:rRNA (guanine) methyltransferase activity"/>
    <property type="evidence" value="ECO:0007669"/>
    <property type="project" value="TreeGrafter"/>
</dbReference>
<feature type="coiled-coil region" evidence="8">
    <location>
        <begin position="710"/>
        <end position="754"/>
    </location>
</feature>
<feature type="compositionally biased region" description="Basic and acidic residues" evidence="9">
    <location>
        <begin position="378"/>
        <end position="390"/>
    </location>
</feature>
<evidence type="ECO:0000256" key="5">
    <source>
        <dbReference type="ARBA" id="ARBA00022679"/>
    </source>
</evidence>
<evidence type="ECO:0000259" key="12">
    <source>
        <dbReference type="Pfam" id="PF11861"/>
    </source>
</evidence>
<feature type="compositionally biased region" description="Basic residues" evidence="9">
    <location>
        <begin position="799"/>
        <end position="831"/>
    </location>
</feature>
<evidence type="ECO:0000259" key="10">
    <source>
        <dbReference type="Pfam" id="PF01728"/>
    </source>
</evidence>
<feature type="compositionally biased region" description="Basic and acidic residues" evidence="9">
    <location>
        <begin position="441"/>
        <end position="456"/>
    </location>
</feature>
<comment type="similarity">
    <text evidence="8">Belongs to the class I-like SAM-binding methyltransferase superfamily. RNA methyltransferase RlmE family. SPB1 subfamily.</text>
</comment>
<dbReference type="GO" id="GO:0030687">
    <property type="term" value="C:preribosome, large subunit precursor"/>
    <property type="evidence" value="ECO:0007669"/>
    <property type="project" value="TreeGrafter"/>
</dbReference>
<feature type="compositionally biased region" description="Low complexity" evidence="9">
    <location>
        <begin position="476"/>
        <end position="490"/>
    </location>
</feature>
<organism evidence="13">
    <name type="scientific">Menopon gallinae</name>
    <name type="common">poultry shaft louse</name>
    <dbReference type="NCBI Taxonomy" id="328185"/>
    <lineage>
        <taxon>Eukaryota</taxon>
        <taxon>Metazoa</taxon>
        <taxon>Ecdysozoa</taxon>
        <taxon>Arthropoda</taxon>
        <taxon>Hexapoda</taxon>
        <taxon>Insecta</taxon>
        <taxon>Pterygota</taxon>
        <taxon>Neoptera</taxon>
        <taxon>Paraneoptera</taxon>
        <taxon>Psocodea</taxon>
        <taxon>Troctomorpha</taxon>
        <taxon>Phthiraptera</taxon>
        <taxon>Amblycera</taxon>
        <taxon>Menoponidae</taxon>
        <taxon>Menopon</taxon>
    </lineage>
</organism>
<dbReference type="EC" id="2.1.1.-" evidence="8"/>
<comment type="caution">
    <text evidence="13">The sequence shown here is derived from an EMBL/GenBank/DDBJ whole genome shotgun (WGS) entry which is preliminary data.</text>
</comment>
<feature type="binding site" evidence="8">
    <location>
        <position position="117"/>
    </location>
    <ligand>
        <name>S-adenosyl-L-methionine</name>
        <dbReference type="ChEBI" id="CHEBI:59789"/>
    </ligand>
</feature>
<comment type="function">
    <text evidence="8">Probable methyltransferase involved in the maturation of rRNA and in the biogenesis of ribosomal subunits.</text>
</comment>
<dbReference type="InterPro" id="IPR050082">
    <property type="entry name" value="RNA_methyltr_RlmE"/>
</dbReference>
<evidence type="ECO:0000256" key="4">
    <source>
        <dbReference type="ARBA" id="ARBA00022603"/>
    </source>
</evidence>
<evidence type="ECO:0000259" key="11">
    <source>
        <dbReference type="Pfam" id="PF07780"/>
    </source>
</evidence>
<feature type="compositionally biased region" description="Acidic residues" evidence="9">
    <location>
        <begin position="344"/>
        <end position="353"/>
    </location>
</feature>
<keyword evidence="4 8" id="KW-0489">Methyltransferase</keyword>
<feature type="compositionally biased region" description="Basic and acidic residues" evidence="9">
    <location>
        <begin position="327"/>
        <end position="343"/>
    </location>
</feature>
<evidence type="ECO:0000256" key="8">
    <source>
        <dbReference type="HAMAP-Rule" id="MF_03163"/>
    </source>
</evidence>
<evidence type="ECO:0000256" key="2">
    <source>
        <dbReference type="ARBA" id="ARBA00022517"/>
    </source>
</evidence>
<dbReference type="GO" id="GO:0005730">
    <property type="term" value="C:nucleolus"/>
    <property type="evidence" value="ECO:0007669"/>
    <property type="project" value="UniProtKB-SubCell"/>
</dbReference>
<dbReference type="SUPFAM" id="SSF53335">
    <property type="entry name" value="S-adenosyl-L-methionine-dependent methyltransferases"/>
    <property type="match status" value="1"/>
</dbReference>
<feature type="compositionally biased region" description="Acidic residues" evidence="9">
    <location>
        <begin position="491"/>
        <end position="500"/>
    </location>
</feature>
<dbReference type="InterPro" id="IPR012920">
    <property type="entry name" value="rRNA_MeTfrase_SPB1-like_C"/>
</dbReference>
<dbReference type="GO" id="GO:0000463">
    <property type="term" value="P:maturation of LSU-rRNA from tricistronic rRNA transcript (SSU-rRNA, 5.8S rRNA, LSU-rRNA)"/>
    <property type="evidence" value="ECO:0007669"/>
    <property type="project" value="TreeGrafter"/>
</dbReference>
<sequence>MGHKTKIGKQRKDKYYRLAKETGFRSRAAFKLLQLNRKFGFLERSRVLIDLCAAPGGWMQVAQQNMPVSSIVIGVDLFPIKPIPGCISLVEDITTDKCKAALTKALQSWKADVVLNDGAPNVGTNWLIDAYQQACLTLSALKLATQFLREGGWFVTKIFRSKDYHPLLWVLKQLFKKVHATKPQASRNESAEIFVVCQGYKAPTKIDPKFMNPQHVFKQLDIAPSSVFNVFHPNKQKKAKAEGYIEGDYTLFHSVDVTDFIKSENPIELLQQTSELVFDDDEIRDHERTTNEVKECCKDIRVLNRKDLRLLLTWKKAMEEYLQEKNKAKTGEDQKVPEIKDEKEEVDEDEAELDEIDKHIQEMKAEEARAQKKKRKAAEKERKKLQEKMNLKMVLEGDEGPKLEEEHIFRLSQIRSGKELSKLSDQDPETLAESEPESEDELPKPKKVRFDKEKTYLDSSGKFYKEEESEPESEGEASSVSLEEGLGLSENESDGDDADVYDNSMQDSKHPLLTDLDYRKRKEKRASKANMWFEKDVFKDLETEADEDYELDTLITRLKRKGNTIAGEVDEKIKEEEEEEEEDVKAEEEDTDSEDDTDSDGSDYNVERQMGKKKKRKLRKSELEDSGTGSKKKKLTVEGLALGTMMIASKKKKRDLVDAAWNRYAFNDEHVPDWFAQDEKKHMTLELPVPEELVTEYKKKLTEINARPIKKVIEAKARKKRRMLKKLKKAKKKVEEIMENADASQREKARQIQKLYKNAKGSKKEVTYVVSRKYLATKRLRRPPGVKGKYKIVDPRMKKDNRRAKQMQKKTSKGKRRRNVEKRRGGKCAVR</sequence>
<dbReference type="HAMAP" id="MF_01547">
    <property type="entry name" value="RNA_methyltr_E"/>
    <property type="match status" value="1"/>
</dbReference>
<evidence type="ECO:0000313" key="13">
    <source>
        <dbReference type="EMBL" id="KAL0272133.1"/>
    </source>
</evidence>
<dbReference type="GO" id="GO:0000466">
    <property type="term" value="P:maturation of 5.8S rRNA from tricistronic rRNA transcript (SSU-rRNA, 5.8S rRNA, LSU-rRNA)"/>
    <property type="evidence" value="ECO:0007669"/>
    <property type="project" value="TreeGrafter"/>
</dbReference>
<comment type="subcellular location">
    <subcellularLocation>
        <location evidence="1 8">Nucleus</location>
        <location evidence="1 8">Nucleolus</location>
    </subcellularLocation>
</comment>
<feature type="region of interest" description="Disordered" evidence="9">
    <location>
        <begin position="565"/>
        <end position="635"/>
    </location>
</feature>
<feature type="domain" description="Ribosomal RNA methyltransferase SPB1-like C-terminal" evidence="11">
    <location>
        <begin position="599"/>
        <end position="809"/>
    </location>
</feature>
<feature type="binding site" evidence="8">
    <location>
        <position position="58"/>
    </location>
    <ligand>
        <name>S-adenosyl-L-methionine</name>
        <dbReference type="ChEBI" id="CHEBI:59789"/>
    </ligand>
</feature>
<dbReference type="Pfam" id="PF01728">
    <property type="entry name" value="FtsJ"/>
    <property type="match status" value="1"/>
</dbReference>
<feature type="compositionally biased region" description="Basic and acidic residues" evidence="9">
    <location>
        <begin position="399"/>
        <end position="409"/>
    </location>
</feature>
<dbReference type="InterPro" id="IPR015507">
    <property type="entry name" value="rRNA-MeTfrase_E"/>
</dbReference>
<dbReference type="HAMAP" id="MF_03163">
    <property type="entry name" value="RNA_methyltr_E_SPB1"/>
    <property type="match status" value="1"/>
</dbReference>
<dbReference type="Pfam" id="PF11861">
    <property type="entry name" value="DUF3381"/>
    <property type="match status" value="1"/>
</dbReference>
<evidence type="ECO:0000256" key="1">
    <source>
        <dbReference type="ARBA" id="ARBA00004604"/>
    </source>
</evidence>
<feature type="binding site" evidence="8">
    <location>
        <position position="76"/>
    </location>
    <ligand>
        <name>S-adenosyl-L-methionine</name>
        <dbReference type="ChEBI" id="CHEBI:59789"/>
    </ligand>
</feature>
<feature type="domain" description="DUF3381" evidence="12">
    <location>
        <begin position="235"/>
        <end position="388"/>
    </location>
</feature>
<dbReference type="Pfam" id="PF07780">
    <property type="entry name" value="Spb1_C"/>
    <property type="match status" value="1"/>
</dbReference>
<gene>
    <name evidence="13" type="ORF">PYX00_005220</name>
</gene>
<dbReference type="FunFam" id="3.40.50.150:FF:000004">
    <property type="entry name" value="AdoMet-dependent rRNA methyltransferase SPB1"/>
    <property type="match status" value="1"/>
</dbReference>
<keyword evidence="8" id="KW-0175">Coiled coil</keyword>
<feature type="region of interest" description="Disordered" evidence="9">
    <location>
        <begin position="327"/>
        <end position="353"/>
    </location>
</feature>
<dbReference type="InterPro" id="IPR028589">
    <property type="entry name" value="SPB1-like"/>
</dbReference>
<evidence type="ECO:0000256" key="6">
    <source>
        <dbReference type="ARBA" id="ARBA00022691"/>
    </source>
</evidence>
<dbReference type="GO" id="GO:0008650">
    <property type="term" value="F:rRNA (uridine-2'-O-)-methyltransferase activity"/>
    <property type="evidence" value="ECO:0007669"/>
    <property type="project" value="TreeGrafter"/>
</dbReference>
<dbReference type="Gene3D" id="3.40.50.150">
    <property type="entry name" value="Vaccinia Virus protein VP39"/>
    <property type="match status" value="1"/>
</dbReference>
<keyword evidence="7 8" id="KW-0539">Nucleus</keyword>